<protein>
    <recommendedName>
        <fullName evidence="4">Ricin B lectin domain-containing protein</fullName>
    </recommendedName>
</protein>
<accession>A0A5N6VTX0</accession>
<proteinExistence type="predicted"/>
<evidence type="ECO:0000313" key="3">
    <source>
        <dbReference type="Proteomes" id="UP000325433"/>
    </source>
</evidence>
<dbReference type="SUPFAM" id="SSF50370">
    <property type="entry name" value="Ricin B-like lectins"/>
    <property type="match status" value="1"/>
</dbReference>
<organism evidence="2 3">
    <name type="scientific">Aspergillus transmontanensis</name>
    <dbReference type="NCBI Taxonomy" id="1034304"/>
    <lineage>
        <taxon>Eukaryota</taxon>
        <taxon>Fungi</taxon>
        <taxon>Dikarya</taxon>
        <taxon>Ascomycota</taxon>
        <taxon>Pezizomycotina</taxon>
        <taxon>Eurotiomycetes</taxon>
        <taxon>Eurotiomycetidae</taxon>
        <taxon>Eurotiales</taxon>
        <taxon>Aspergillaceae</taxon>
        <taxon>Aspergillus</taxon>
        <taxon>Aspergillus subgen. Circumdati</taxon>
    </lineage>
</organism>
<dbReference type="AlphaFoldDB" id="A0A5N6VTX0"/>
<name>A0A5N6VTX0_9EURO</name>
<evidence type="ECO:0000256" key="1">
    <source>
        <dbReference type="SAM" id="SignalP"/>
    </source>
</evidence>
<dbReference type="EMBL" id="ML738337">
    <property type="protein sequence ID" value="KAE8312077.1"/>
    <property type="molecule type" value="Genomic_DNA"/>
</dbReference>
<keyword evidence="3" id="KW-1185">Reference proteome</keyword>
<reference evidence="3" key="1">
    <citation type="submission" date="2019-04" db="EMBL/GenBank/DDBJ databases">
        <title>Friends and foes A comparative genomics studyof 23 Aspergillus species from section Flavi.</title>
        <authorList>
            <consortium name="DOE Joint Genome Institute"/>
            <person name="Kjaerbolling I."/>
            <person name="Vesth T."/>
            <person name="Frisvad J.C."/>
            <person name="Nybo J.L."/>
            <person name="Theobald S."/>
            <person name="Kildgaard S."/>
            <person name="Isbrandt T."/>
            <person name="Kuo A."/>
            <person name="Sato A."/>
            <person name="Lyhne E.K."/>
            <person name="Kogle M.E."/>
            <person name="Wiebenga A."/>
            <person name="Kun R.S."/>
            <person name="Lubbers R.J."/>
            <person name="Makela M.R."/>
            <person name="Barry K."/>
            <person name="Chovatia M."/>
            <person name="Clum A."/>
            <person name="Daum C."/>
            <person name="Haridas S."/>
            <person name="He G."/>
            <person name="LaButti K."/>
            <person name="Lipzen A."/>
            <person name="Mondo S."/>
            <person name="Riley R."/>
            <person name="Salamov A."/>
            <person name="Simmons B.A."/>
            <person name="Magnuson J.K."/>
            <person name="Henrissat B."/>
            <person name="Mortensen U.H."/>
            <person name="Larsen T.O."/>
            <person name="Devries R.P."/>
            <person name="Grigoriev I.V."/>
            <person name="Machida M."/>
            <person name="Baker S.E."/>
            <person name="Andersen M.R."/>
        </authorList>
    </citation>
    <scope>NUCLEOTIDE SEQUENCE [LARGE SCALE GENOMIC DNA]</scope>
    <source>
        <strain evidence="3">CBS 130015</strain>
    </source>
</reference>
<evidence type="ECO:0008006" key="4">
    <source>
        <dbReference type="Google" id="ProtNLM"/>
    </source>
</evidence>
<dbReference type="InterPro" id="IPR035992">
    <property type="entry name" value="Ricin_B-like_lectins"/>
</dbReference>
<keyword evidence="1" id="KW-0732">Signal</keyword>
<feature type="chain" id="PRO_5024797348" description="Ricin B lectin domain-containing protein" evidence="1">
    <location>
        <begin position="20"/>
        <end position="166"/>
    </location>
</feature>
<gene>
    <name evidence="2" type="ORF">BDV41DRAFT_578124</name>
</gene>
<feature type="signal peptide" evidence="1">
    <location>
        <begin position="1"/>
        <end position="19"/>
    </location>
</feature>
<dbReference type="Proteomes" id="UP000325433">
    <property type="component" value="Unassembled WGS sequence"/>
</dbReference>
<sequence length="166" mass="17565">MKTLLTLATLAAFCQSAFGLTGGNYQIKSGALLGSPVLSDFSDISDRLLFSPNIKSAQQTWTFSPTDNKGEFLIQSLSGNYINCGSERGSDCFPGEEQEIYAVEQVSDNGYGLVSKRTGYFLSAGGLDLRVAEYAAGSPEQAFILGCACNKLAAGLDEIVDTCGKS</sequence>
<evidence type="ECO:0000313" key="2">
    <source>
        <dbReference type="EMBL" id="KAE8312077.1"/>
    </source>
</evidence>